<evidence type="ECO:0000256" key="3">
    <source>
        <dbReference type="ARBA" id="ARBA00022884"/>
    </source>
</evidence>
<dbReference type="GO" id="GO:0003735">
    <property type="term" value="F:structural constituent of ribosome"/>
    <property type="evidence" value="ECO:0007669"/>
    <property type="project" value="InterPro"/>
</dbReference>
<keyword evidence="5 7" id="KW-0687">Ribonucleoprotein</keyword>
<organism evidence="8 9">
    <name type="scientific">Mycoplasma phocoenae</name>
    <dbReference type="NCBI Taxonomy" id="754517"/>
    <lineage>
        <taxon>Bacteria</taxon>
        <taxon>Bacillati</taxon>
        <taxon>Mycoplasmatota</taxon>
        <taxon>Mollicutes</taxon>
        <taxon>Mycoplasmataceae</taxon>
        <taxon>Mycoplasma</taxon>
    </lineage>
</organism>
<reference evidence="8 9" key="1">
    <citation type="submission" date="2020-04" db="EMBL/GenBank/DDBJ databases">
        <title>Novel Mycoplasma species detected in Phocoena phocoena (harbor porpoise) from the USA.</title>
        <authorList>
            <person name="Volokhov D.V."/>
        </authorList>
    </citation>
    <scope>NUCLEOTIDE SEQUENCE [LARGE SCALE GENOMIC DNA]</scope>
    <source>
        <strain evidence="8 9">Phocoena C-264-GEN</strain>
    </source>
</reference>
<accession>A0A858U502</accession>
<dbReference type="InterPro" id="IPR004389">
    <property type="entry name" value="Ribosomal_uL18_bac-type"/>
</dbReference>
<evidence type="ECO:0000256" key="2">
    <source>
        <dbReference type="ARBA" id="ARBA00022730"/>
    </source>
</evidence>
<evidence type="ECO:0000256" key="4">
    <source>
        <dbReference type="ARBA" id="ARBA00022980"/>
    </source>
</evidence>
<dbReference type="InterPro" id="IPR057268">
    <property type="entry name" value="Ribosomal_L18"/>
</dbReference>
<gene>
    <name evidence="7" type="primary">rplR</name>
    <name evidence="8" type="ORF">HGG69_02310</name>
</gene>
<dbReference type="GO" id="GO:0006412">
    <property type="term" value="P:translation"/>
    <property type="evidence" value="ECO:0007669"/>
    <property type="project" value="UniProtKB-UniRule"/>
</dbReference>
<dbReference type="HAMAP" id="MF_01337_B">
    <property type="entry name" value="Ribosomal_uL18_B"/>
    <property type="match status" value="1"/>
</dbReference>
<name>A0A858U502_9MOLU</name>
<proteinExistence type="inferred from homology"/>
<comment type="similarity">
    <text evidence="1 7">Belongs to the universal ribosomal protein uL18 family.</text>
</comment>
<dbReference type="GO" id="GO:0022625">
    <property type="term" value="C:cytosolic large ribosomal subunit"/>
    <property type="evidence" value="ECO:0007669"/>
    <property type="project" value="TreeGrafter"/>
</dbReference>
<dbReference type="PANTHER" id="PTHR12899">
    <property type="entry name" value="39S RIBOSOMAL PROTEIN L18, MITOCHONDRIAL"/>
    <property type="match status" value="1"/>
</dbReference>
<sequence length="115" mass="12986">MQKSRNQKRQTKHRKIRTHISGTADLPRVCVFKSLHNFYAQVINDDNHTTLCAASTKELSNKANNIAAAKEVAKLLAAKLKAQKIEKIVFDRSGYIYHGKVSAFADTLREEGIQF</sequence>
<evidence type="ECO:0000313" key="9">
    <source>
        <dbReference type="Proteomes" id="UP000501060"/>
    </source>
</evidence>
<dbReference type="EMBL" id="CP051481">
    <property type="protein sequence ID" value="QJG67131.1"/>
    <property type="molecule type" value="Genomic_DNA"/>
</dbReference>
<evidence type="ECO:0000313" key="8">
    <source>
        <dbReference type="EMBL" id="QJG67131.1"/>
    </source>
</evidence>
<evidence type="ECO:0000256" key="7">
    <source>
        <dbReference type="HAMAP-Rule" id="MF_01337"/>
    </source>
</evidence>
<evidence type="ECO:0000256" key="5">
    <source>
        <dbReference type="ARBA" id="ARBA00023274"/>
    </source>
</evidence>
<keyword evidence="9" id="KW-1185">Reference proteome</keyword>
<comment type="function">
    <text evidence="7">This is one of the proteins that bind and probably mediate the attachment of the 5S RNA into the large ribosomal subunit, where it forms part of the central protuberance.</text>
</comment>
<dbReference type="Pfam" id="PF00861">
    <property type="entry name" value="Ribosomal_L18p"/>
    <property type="match status" value="1"/>
</dbReference>
<dbReference type="AlphaFoldDB" id="A0A858U502"/>
<dbReference type="NCBIfam" id="TIGR00060">
    <property type="entry name" value="L18_bact"/>
    <property type="match status" value="1"/>
</dbReference>
<protein>
    <recommendedName>
        <fullName evidence="6 7">Large ribosomal subunit protein uL18</fullName>
    </recommendedName>
</protein>
<dbReference type="FunFam" id="3.30.420.100:FF:000001">
    <property type="entry name" value="50S ribosomal protein L18"/>
    <property type="match status" value="1"/>
</dbReference>
<keyword evidence="3 7" id="KW-0694">RNA-binding</keyword>
<dbReference type="InterPro" id="IPR005484">
    <property type="entry name" value="Ribosomal_uL18_bac/plant/anim"/>
</dbReference>
<dbReference type="PANTHER" id="PTHR12899:SF3">
    <property type="entry name" value="LARGE RIBOSOMAL SUBUNIT PROTEIN UL18M"/>
    <property type="match status" value="1"/>
</dbReference>
<dbReference type="RefSeq" id="WP_169605182.1">
    <property type="nucleotide sequence ID" value="NZ_CP051481.1"/>
</dbReference>
<dbReference type="GO" id="GO:0008097">
    <property type="term" value="F:5S rRNA binding"/>
    <property type="evidence" value="ECO:0007669"/>
    <property type="project" value="TreeGrafter"/>
</dbReference>
<dbReference type="SUPFAM" id="SSF53137">
    <property type="entry name" value="Translational machinery components"/>
    <property type="match status" value="1"/>
</dbReference>
<dbReference type="Gene3D" id="3.30.420.100">
    <property type="match status" value="1"/>
</dbReference>
<dbReference type="CDD" id="cd00432">
    <property type="entry name" value="Ribosomal_L18_L5e"/>
    <property type="match status" value="1"/>
</dbReference>
<evidence type="ECO:0000256" key="6">
    <source>
        <dbReference type="ARBA" id="ARBA00035197"/>
    </source>
</evidence>
<comment type="subunit">
    <text evidence="7">Part of the 50S ribosomal subunit; part of the 5S rRNA/L5/L18/L25 subcomplex. Contacts the 5S and 23S rRNAs.</text>
</comment>
<keyword evidence="2 7" id="KW-0699">rRNA-binding</keyword>
<keyword evidence="4 7" id="KW-0689">Ribosomal protein</keyword>
<dbReference type="Proteomes" id="UP000501060">
    <property type="component" value="Chromosome"/>
</dbReference>
<evidence type="ECO:0000256" key="1">
    <source>
        <dbReference type="ARBA" id="ARBA00007116"/>
    </source>
</evidence>
<dbReference type="KEGG" id="mphe:HGG69_02310"/>